<dbReference type="AlphaFoldDB" id="G7HZP0"/>
<keyword evidence="2" id="KW-0472">Membrane</keyword>
<evidence type="ECO:0000256" key="1">
    <source>
        <dbReference type="SAM" id="MobiDB-lite"/>
    </source>
</evidence>
<keyword evidence="2" id="KW-0812">Transmembrane</keyword>
<dbReference type="Gene3D" id="3.40.50.1820">
    <property type="entry name" value="alpha/beta hydrolase"/>
    <property type="match status" value="1"/>
</dbReference>
<feature type="transmembrane region" description="Helical" evidence="2">
    <location>
        <begin position="441"/>
        <end position="463"/>
    </location>
</feature>
<comment type="caution">
    <text evidence="3">The sequence shown here is derived from an EMBL/GenBank/DDBJ whole genome shotgun (WGS) entry which is preliminary data.</text>
</comment>
<dbReference type="InterPro" id="IPR029058">
    <property type="entry name" value="AB_hydrolase_fold"/>
</dbReference>
<protein>
    <recommendedName>
        <fullName evidence="5">Alpha/beta hydrolase family protein</fullName>
    </recommendedName>
</protein>
<proteinExistence type="predicted"/>
<dbReference type="SUPFAM" id="SSF53474">
    <property type="entry name" value="alpha/beta-Hydrolases"/>
    <property type="match status" value="1"/>
</dbReference>
<keyword evidence="2" id="KW-1133">Transmembrane helix</keyword>
<evidence type="ECO:0000313" key="4">
    <source>
        <dbReference type="Proteomes" id="UP000004840"/>
    </source>
</evidence>
<dbReference type="Proteomes" id="UP000004840">
    <property type="component" value="Unassembled WGS sequence"/>
</dbReference>
<feature type="transmembrane region" description="Helical" evidence="2">
    <location>
        <begin position="469"/>
        <end position="493"/>
    </location>
</feature>
<organism evidence="3 4">
    <name type="scientific">Corynebacterium casei UCMA 3821</name>
    <dbReference type="NCBI Taxonomy" id="1110505"/>
    <lineage>
        <taxon>Bacteria</taxon>
        <taxon>Bacillati</taxon>
        <taxon>Actinomycetota</taxon>
        <taxon>Actinomycetes</taxon>
        <taxon>Mycobacteriales</taxon>
        <taxon>Corynebacteriaceae</taxon>
        <taxon>Corynebacterium</taxon>
    </lineage>
</organism>
<accession>G7HZP0</accession>
<feature type="region of interest" description="Disordered" evidence="1">
    <location>
        <begin position="602"/>
        <end position="625"/>
    </location>
</feature>
<feature type="compositionally biased region" description="Polar residues" evidence="1">
    <location>
        <begin position="605"/>
        <end position="615"/>
    </location>
</feature>
<evidence type="ECO:0000256" key="2">
    <source>
        <dbReference type="SAM" id="Phobius"/>
    </source>
</evidence>
<evidence type="ECO:0000313" key="3">
    <source>
        <dbReference type="EMBL" id="CCE55655.1"/>
    </source>
</evidence>
<evidence type="ECO:0008006" key="5">
    <source>
        <dbReference type="Google" id="ProtNLM"/>
    </source>
</evidence>
<name>G7HZP0_9CORY</name>
<reference evidence="3 4" key="1">
    <citation type="journal article" date="2012" name="J. Bacteriol.">
        <title>Genome Sequence of Corynebacterium casei UCMA 3821, Isolated from a Smear-Ripened Cheese.</title>
        <authorList>
            <person name="Monnet C."/>
            <person name="Loux V."/>
            <person name="Bento P."/>
            <person name="Gibrat J.F."/>
            <person name="Straub C."/>
            <person name="Bonnarme P."/>
            <person name="Landaud S."/>
            <person name="Irlinger F."/>
        </authorList>
    </citation>
    <scope>NUCLEOTIDE SEQUENCE [LARGE SCALE GENOMIC DNA]</scope>
    <source>
        <strain evidence="3 4">UCMA 3821</strain>
    </source>
</reference>
<sequence length="625" mass="68138">MTEPKILLFLHGVRDKNDRADVAESRWREPLFTALKEAGYENLDEFQVIAPNYPDLLRDMEEKVKVPPVITKKAANDNRRRYEERISALEVKLGHSHLGRGKFYQETLVKGVVNFDPLNQAKQYIEDKQTRGALLSGILGLLPESGRIVIVGHSLGSVVAADLLSRLPEGLHVDGMVTIGSPLGSQYFATTDLKKELKEPPANLEWWVNFWATGDPVTATRGLSASVPWVLDLAVDTGINPLKAHLSASFVSNPVVAKTIGYALLGSTSKDLVMSESSLDVPINDQERLAILGLRFIFLLEQELSTSKKAKDSYVRLSKVRKIVQSQIMGGLIEDRKKHQEPIPTELIRMSMDLGEGFEMGTPTPDEIRNLFNHDPVKVLPGLFASNPIAPYEIEIGNDIRKQAAKKLTKELGLTSKYAEEVLDALEKAEKALDERKLGRVWILGAAAVGVTAVVAAPIGLGLTLAAPGLYGGAAVASALAAFGPGGMIGGLYSAGALLTAGSSTLAFSLSNLGKSAEEIEEMLILPLAEAQLSVTRNLQPDPSIWFDIVEAEIQLQRQHEHLRAFNDSKSALLSELERKLKALGKAIAFLRELGLDPGFEDTETAQNGNSSSQLRELFKGFKSQ</sequence>
<gene>
    <name evidence="3" type="ORF">CCAS_10805</name>
</gene>
<dbReference type="EMBL" id="CAFW01000083">
    <property type="protein sequence ID" value="CCE55655.1"/>
    <property type="molecule type" value="Genomic_DNA"/>
</dbReference>
<dbReference type="RefSeq" id="WP_006823109.1">
    <property type="nucleotide sequence ID" value="NZ_CAFW01000083.1"/>
</dbReference>